<dbReference type="Proteomes" id="UP000770661">
    <property type="component" value="Unassembled WGS sequence"/>
</dbReference>
<evidence type="ECO:0000313" key="1">
    <source>
        <dbReference type="EMBL" id="KAG0721842.1"/>
    </source>
</evidence>
<proteinExistence type="predicted"/>
<dbReference type="EMBL" id="JACEEZ010010423">
    <property type="protein sequence ID" value="KAG0721842.1"/>
    <property type="molecule type" value="Genomic_DNA"/>
</dbReference>
<name>A0A8J4Y6Z5_CHIOP</name>
<gene>
    <name evidence="1" type="ORF">GWK47_045617</name>
</gene>
<dbReference type="AlphaFoldDB" id="A0A8J4Y6Z5"/>
<accession>A0A8J4Y6Z5</accession>
<reference evidence="1" key="1">
    <citation type="submission" date="2020-07" db="EMBL/GenBank/DDBJ databases">
        <title>The High-quality genome of the commercially important snow crab, Chionoecetes opilio.</title>
        <authorList>
            <person name="Jeong J.-H."/>
            <person name="Ryu S."/>
        </authorList>
    </citation>
    <scope>NUCLEOTIDE SEQUENCE</scope>
    <source>
        <strain evidence="1">MADBK_172401_WGS</strain>
        <tissue evidence="1">Digestive gland</tissue>
    </source>
</reference>
<organism evidence="1 2">
    <name type="scientific">Chionoecetes opilio</name>
    <name type="common">Atlantic snow crab</name>
    <name type="synonym">Cancer opilio</name>
    <dbReference type="NCBI Taxonomy" id="41210"/>
    <lineage>
        <taxon>Eukaryota</taxon>
        <taxon>Metazoa</taxon>
        <taxon>Ecdysozoa</taxon>
        <taxon>Arthropoda</taxon>
        <taxon>Crustacea</taxon>
        <taxon>Multicrustacea</taxon>
        <taxon>Malacostraca</taxon>
        <taxon>Eumalacostraca</taxon>
        <taxon>Eucarida</taxon>
        <taxon>Decapoda</taxon>
        <taxon>Pleocyemata</taxon>
        <taxon>Brachyura</taxon>
        <taxon>Eubrachyura</taxon>
        <taxon>Majoidea</taxon>
        <taxon>Majidae</taxon>
        <taxon>Chionoecetes</taxon>
    </lineage>
</organism>
<sequence>MRLLEGPAAPSRSRCVLPQLPPGGAGGFRGISAWNGPQRAAQYGGWGSCQNVRPPQRTALSTNVKITHGTCSATLRSTEPSVEVRHCCPARRPGPWPSARLPQLPGGEHGFAGRKCASVAVNSGRGASPGVGACRWAAMDIGIPPRPR</sequence>
<protein>
    <submittedName>
        <fullName evidence="1">Uncharacterized protein</fullName>
    </submittedName>
</protein>
<keyword evidence="2" id="KW-1185">Reference proteome</keyword>
<evidence type="ECO:0000313" key="2">
    <source>
        <dbReference type="Proteomes" id="UP000770661"/>
    </source>
</evidence>
<comment type="caution">
    <text evidence="1">The sequence shown here is derived from an EMBL/GenBank/DDBJ whole genome shotgun (WGS) entry which is preliminary data.</text>
</comment>